<feature type="compositionally biased region" description="Polar residues" evidence="1">
    <location>
        <begin position="504"/>
        <end position="516"/>
    </location>
</feature>
<feature type="region of interest" description="Disordered" evidence="1">
    <location>
        <begin position="1"/>
        <end position="33"/>
    </location>
</feature>
<protein>
    <submittedName>
        <fullName evidence="2">Uncharacterized protein</fullName>
    </submittedName>
</protein>
<feature type="region of interest" description="Disordered" evidence="1">
    <location>
        <begin position="388"/>
        <end position="413"/>
    </location>
</feature>
<feature type="compositionally biased region" description="Low complexity" evidence="1">
    <location>
        <begin position="830"/>
        <end position="854"/>
    </location>
</feature>
<feature type="compositionally biased region" description="Polar residues" evidence="1">
    <location>
        <begin position="247"/>
        <end position="278"/>
    </location>
</feature>
<feature type="region of interest" description="Disordered" evidence="1">
    <location>
        <begin position="431"/>
        <end position="475"/>
    </location>
</feature>
<proteinExistence type="predicted"/>
<dbReference type="EMBL" id="ML014211">
    <property type="protein sequence ID" value="RKP00534.1"/>
    <property type="molecule type" value="Genomic_DNA"/>
</dbReference>
<evidence type="ECO:0000313" key="2">
    <source>
        <dbReference type="EMBL" id="RKP00534.1"/>
    </source>
</evidence>
<keyword evidence="3" id="KW-1185">Reference proteome</keyword>
<feature type="region of interest" description="Disordered" evidence="1">
    <location>
        <begin position="244"/>
        <end position="292"/>
    </location>
</feature>
<evidence type="ECO:0000256" key="1">
    <source>
        <dbReference type="SAM" id="MobiDB-lite"/>
    </source>
</evidence>
<feature type="compositionally biased region" description="Pro residues" evidence="1">
    <location>
        <begin position="456"/>
        <end position="466"/>
    </location>
</feature>
<name>A0A4P9X5V2_9FUNG</name>
<dbReference type="Proteomes" id="UP000274922">
    <property type="component" value="Unassembled WGS sequence"/>
</dbReference>
<gene>
    <name evidence="2" type="ORF">CXG81DRAFT_19529</name>
</gene>
<feature type="compositionally biased region" description="Pro residues" evidence="1">
    <location>
        <begin position="78"/>
        <end position="95"/>
    </location>
</feature>
<organism evidence="2 3">
    <name type="scientific">Caulochytrium protostelioides</name>
    <dbReference type="NCBI Taxonomy" id="1555241"/>
    <lineage>
        <taxon>Eukaryota</taxon>
        <taxon>Fungi</taxon>
        <taxon>Fungi incertae sedis</taxon>
        <taxon>Chytridiomycota</taxon>
        <taxon>Chytridiomycota incertae sedis</taxon>
        <taxon>Chytridiomycetes</taxon>
        <taxon>Caulochytriales</taxon>
        <taxon>Caulochytriaceae</taxon>
        <taxon>Caulochytrium</taxon>
    </lineage>
</organism>
<reference evidence="3" key="1">
    <citation type="journal article" date="2018" name="Nat. Microbiol.">
        <title>Leveraging single-cell genomics to expand the fungal tree of life.</title>
        <authorList>
            <person name="Ahrendt S.R."/>
            <person name="Quandt C.A."/>
            <person name="Ciobanu D."/>
            <person name="Clum A."/>
            <person name="Salamov A."/>
            <person name="Andreopoulos B."/>
            <person name="Cheng J.F."/>
            <person name="Woyke T."/>
            <person name="Pelin A."/>
            <person name="Henrissat B."/>
            <person name="Reynolds N.K."/>
            <person name="Benny G.L."/>
            <person name="Smith M.E."/>
            <person name="James T.Y."/>
            <person name="Grigoriev I.V."/>
        </authorList>
    </citation>
    <scope>NUCLEOTIDE SEQUENCE [LARGE SCALE GENOMIC DNA]</scope>
    <source>
        <strain evidence="3">ATCC 52028</strain>
    </source>
</reference>
<sequence length="939" mass="98689">MVSHDDTAPSATIPEHQVSQEQQKGRVLPPSTTACLRVTEAPVRYHDAGRLLTPPLPGSAAIKRLLATPTMPSLSPSPASPPPPSPPSRPPPPAAFPDETMPGTFMSMPRGGRPRPPPPPRGAPSGVAPAFIDAIDNPVVAADPVDAVDAAAAWTPWRALQHLVARGARRFLLSPLGMKFVVTCVAPTATETLALLVASARADPAPFRAAVADLDPDAVAAYLNAQITPLAKLLQTIAHERADATGTADTSQADTSQADTSQADTSQADTSQADTSQAGMAHAEKAHTATAHTATAHTVTAHTETAQVNGWGLAREKMTTTMVALLNDPAFHANMAIVGPVVAPVVAQHVCAVVADPSHYVAPFRDVDLSALDRYIAQYVVLPAAEAIRQQRGSRPSSPREGEGPLPGETAADAAHEPDDLEEIELIIPGSPAIPAAMPPPTPPLRRPSRDSPTVLVPPPTPPRPAETPFDPFQPPLSAVSAVTVSTAATGTATYASSPRDSESASAPQIVVTPSDTHGRDASQRASFESGFDLAAAESSAVAVWFRFFFDTLYPTTTWRTLVQFLAEDAVPLARSVVETLVQQQVLLYRRLKRIHPDTVERAVVSMVTEAHRLAAAFNKDMATWEGRRTYNRGIQNSIALMNYFRVPIARAWMADRAAFVDISKALSSFVYDFTKFVVDTPEANAALNASKPLGWVTSRFVGTLQAAIPTYAAVGTVVCARLGTQAGFAFIGHSTVHALADASQVFRATRSETVLDAKAMYETAKKLELGPDDVGHNVPVPTKSGSFRSRLTRKRGSFDTAATAAAALAATAATAAAARSGPGSPRLLASPAASTNSLAAPAAAAAGDESPSPTGRHAGESRRSRFLGLGRRASRSEVPPAPSPSSGPSPGPLPPRMSLSASTSDVDSLRQLHDRRSDDVTDRLTPRPGQTWPVPGHP</sequence>
<evidence type="ECO:0000313" key="3">
    <source>
        <dbReference type="Proteomes" id="UP000274922"/>
    </source>
</evidence>
<dbReference type="AlphaFoldDB" id="A0A4P9X5V2"/>
<feature type="compositionally biased region" description="Pro residues" evidence="1">
    <location>
        <begin position="437"/>
        <end position="446"/>
    </location>
</feature>
<feature type="region of interest" description="Disordered" evidence="1">
    <location>
        <begin position="494"/>
        <end position="523"/>
    </location>
</feature>
<feature type="region of interest" description="Disordered" evidence="1">
    <location>
        <begin position="820"/>
        <end position="939"/>
    </location>
</feature>
<accession>A0A4P9X5V2</accession>
<feature type="region of interest" description="Disordered" evidence="1">
    <location>
        <begin position="69"/>
        <end position="127"/>
    </location>
</feature>
<feature type="compositionally biased region" description="Pro residues" evidence="1">
    <location>
        <begin position="880"/>
        <end position="896"/>
    </location>
</feature>
<feature type="compositionally biased region" description="Basic and acidic residues" evidence="1">
    <location>
        <begin position="908"/>
        <end position="926"/>
    </location>
</feature>